<dbReference type="AlphaFoldDB" id="A0A7Y2PBR7"/>
<name>A0A7Y2PBR7_SPHPI</name>
<gene>
    <name evidence="2" type="ORF">HKX06_01150</name>
</gene>
<evidence type="ECO:0000313" key="3">
    <source>
        <dbReference type="Proteomes" id="UP000550136"/>
    </source>
</evidence>
<feature type="domain" description="DNA mimic protein DMP19 C-terminal" evidence="1">
    <location>
        <begin position="44"/>
        <end position="75"/>
    </location>
</feature>
<comment type="caution">
    <text evidence="2">The sequence shown here is derived from an EMBL/GenBank/DDBJ whole genome shotgun (WGS) entry which is preliminary data.</text>
</comment>
<evidence type="ECO:0000259" key="1">
    <source>
        <dbReference type="Pfam" id="PF14300"/>
    </source>
</evidence>
<dbReference type="Proteomes" id="UP000550136">
    <property type="component" value="Unassembled WGS sequence"/>
</dbReference>
<proteinExistence type="predicted"/>
<dbReference type="Pfam" id="PF14300">
    <property type="entry name" value="DMP19"/>
    <property type="match status" value="1"/>
</dbReference>
<protein>
    <recommendedName>
        <fullName evidence="1">DNA mimic protein DMP19 C-terminal domain-containing protein</fullName>
    </recommendedName>
</protein>
<dbReference type="EMBL" id="JABEOU010000004">
    <property type="protein sequence ID" value="NNG56003.1"/>
    <property type="molecule type" value="Genomic_DNA"/>
</dbReference>
<reference evidence="2 3" key="1">
    <citation type="submission" date="2020-05" db="EMBL/GenBank/DDBJ databases">
        <title>Draft Genome Sequences of Sphingomonas sp. Isolated from the International Space Station.</title>
        <authorList>
            <person name="Bijlani S."/>
            <person name="Singh N.K."/>
            <person name="Mason C.E."/>
            <person name="Wang C.C."/>
            <person name="Venkateswaran K."/>
        </authorList>
    </citation>
    <scope>NUCLEOTIDE SEQUENCE [LARGE SCALE GENOMIC DNA]</scope>
    <source>
        <strain evidence="2 3">FKI-L5-BR-P1</strain>
    </source>
</reference>
<organism evidence="2 3">
    <name type="scientific">Sphingomonas paucimobilis</name>
    <name type="common">Pseudomonas paucimobilis</name>
    <dbReference type="NCBI Taxonomy" id="13689"/>
    <lineage>
        <taxon>Bacteria</taxon>
        <taxon>Pseudomonadati</taxon>
        <taxon>Pseudomonadota</taxon>
        <taxon>Alphaproteobacteria</taxon>
        <taxon>Sphingomonadales</taxon>
        <taxon>Sphingomonadaceae</taxon>
        <taxon>Sphingomonas</taxon>
    </lineage>
</organism>
<accession>A0A7Y2PBR7</accession>
<evidence type="ECO:0000313" key="2">
    <source>
        <dbReference type="EMBL" id="NNG56003.1"/>
    </source>
</evidence>
<dbReference type="RefSeq" id="WP_035386281.1">
    <property type="nucleotide sequence ID" value="NZ_JABEOU010000004.1"/>
</dbReference>
<sequence>MSDCRIERISITRHETRSHDPSEACLWLGYFIEVALERGWNENELPSEAIHFATMQDYHGERANGGHAQYYENKDVYL</sequence>
<dbReference type="InterPro" id="IPR025402">
    <property type="entry name" value="DMP19_C"/>
</dbReference>